<comment type="caution">
    <text evidence="1">The sequence shown here is derived from an EMBL/GenBank/DDBJ whole genome shotgun (WGS) entry which is preliminary data.</text>
</comment>
<sequence length="54" mass="6002">MDTGLIITKLSVNLCNNNVEKISELYNLLGEKDKAKIKTDLKTMLADSYVLQSA</sequence>
<gene>
    <name evidence="1" type="ORF">H8S17_12060</name>
</gene>
<evidence type="ECO:0000313" key="1">
    <source>
        <dbReference type="EMBL" id="MBC5714922.1"/>
    </source>
</evidence>
<reference evidence="1" key="1">
    <citation type="submission" date="2020-08" db="EMBL/GenBank/DDBJ databases">
        <title>Genome public.</title>
        <authorList>
            <person name="Liu C."/>
            <person name="Sun Q."/>
        </authorList>
    </citation>
    <scope>NUCLEOTIDE SEQUENCE</scope>
    <source>
        <strain evidence="1">BX1005</strain>
    </source>
</reference>
<accession>A0A923RTQ0</accession>
<evidence type="ECO:0000313" key="2">
    <source>
        <dbReference type="Proteomes" id="UP000606720"/>
    </source>
</evidence>
<dbReference type="RefSeq" id="WP_186867505.1">
    <property type="nucleotide sequence ID" value="NZ_JACOPH010000012.1"/>
</dbReference>
<dbReference type="Proteomes" id="UP000606720">
    <property type="component" value="Unassembled WGS sequence"/>
</dbReference>
<name>A0A923RTQ0_9FIRM</name>
<dbReference type="EMBL" id="JACOPH010000012">
    <property type="protein sequence ID" value="MBC5714922.1"/>
    <property type="molecule type" value="Genomic_DNA"/>
</dbReference>
<keyword evidence="2" id="KW-1185">Reference proteome</keyword>
<organism evidence="1 2">
    <name type="scientific">Roseburia zhanii</name>
    <dbReference type="NCBI Taxonomy" id="2763064"/>
    <lineage>
        <taxon>Bacteria</taxon>
        <taxon>Bacillati</taxon>
        <taxon>Bacillota</taxon>
        <taxon>Clostridia</taxon>
        <taxon>Lachnospirales</taxon>
        <taxon>Lachnospiraceae</taxon>
        <taxon>Roseburia</taxon>
    </lineage>
</organism>
<proteinExistence type="predicted"/>
<protein>
    <submittedName>
        <fullName evidence="1">Uncharacterized protein</fullName>
    </submittedName>
</protein>
<dbReference type="AlphaFoldDB" id="A0A923RTQ0"/>